<dbReference type="GO" id="GO:0000919">
    <property type="term" value="P:cell plate assembly"/>
    <property type="evidence" value="ECO:0007669"/>
    <property type="project" value="UniProtKB-ARBA"/>
</dbReference>
<dbReference type="PANTHER" id="PTHR47968">
    <property type="entry name" value="CENTROMERE PROTEIN E"/>
    <property type="match status" value="1"/>
</dbReference>
<evidence type="ECO:0000256" key="9">
    <source>
        <dbReference type="PROSITE-ProRule" id="PRU00283"/>
    </source>
</evidence>
<dbReference type="SUPFAM" id="SSF52540">
    <property type="entry name" value="P-loop containing nucleoside triphosphate hydrolases"/>
    <property type="match status" value="1"/>
</dbReference>
<evidence type="ECO:0000256" key="2">
    <source>
        <dbReference type="ARBA" id="ARBA00022701"/>
    </source>
</evidence>
<evidence type="ECO:0000256" key="3">
    <source>
        <dbReference type="ARBA" id="ARBA00022741"/>
    </source>
</evidence>
<dbReference type="PANTHER" id="PTHR47968:SF18">
    <property type="entry name" value="KINESIN-LIKE PROTEIN KIN-7F"/>
    <property type="match status" value="1"/>
</dbReference>
<reference evidence="12 13" key="1">
    <citation type="submission" date="2019-09" db="EMBL/GenBank/DDBJ databases">
        <title>A chromosome-level genome assembly of the Chinese tupelo Nyssa sinensis.</title>
        <authorList>
            <person name="Yang X."/>
            <person name="Kang M."/>
            <person name="Yang Y."/>
            <person name="Xiong H."/>
            <person name="Wang M."/>
            <person name="Zhang Z."/>
            <person name="Wang Z."/>
            <person name="Wu H."/>
            <person name="Ma T."/>
            <person name="Liu J."/>
            <person name="Xi Z."/>
        </authorList>
    </citation>
    <scope>NUCLEOTIDE SEQUENCE [LARGE SCALE GENOMIC DNA]</scope>
    <source>
        <strain evidence="12">J267</strain>
        <tissue evidence="12">Leaf</tissue>
    </source>
</reference>
<dbReference type="FunFam" id="3.40.850.10:FF:000016">
    <property type="entry name" value="Kinesin-like protein"/>
    <property type="match status" value="1"/>
</dbReference>
<dbReference type="GO" id="GO:0005874">
    <property type="term" value="C:microtubule"/>
    <property type="evidence" value="ECO:0007669"/>
    <property type="project" value="UniProtKB-KW"/>
</dbReference>
<dbReference type="GO" id="GO:0003777">
    <property type="term" value="F:microtubule motor activity"/>
    <property type="evidence" value="ECO:0007669"/>
    <property type="project" value="InterPro"/>
</dbReference>
<evidence type="ECO:0000256" key="10">
    <source>
        <dbReference type="RuleBase" id="RU000394"/>
    </source>
</evidence>
<name>A0A5J5BT93_9ASTE</name>
<keyword evidence="2 10" id="KW-0493">Microtubule</keyword>
<evidence type="ECO:0000313" key="12">
    <source>
        <dbReference type="EMBL" id="KAA8546038.1"/>
    </source>
</evidence>
<keyword evidence="7" id="KW-0206">Cytoskeleton</keyword>
<dbReference type="PROSITE" id="PS00411">
    <property type="entry name" value="KINESIN_MOTOR_1"/>
    <property type="match status" value="1"/>
</dbReference>
<evidence type="ECO:0000256" key="5">
    <source>
        <dbReference type="ARBA" id="ARBA00023054"/>
    </source>
</evidence>
<dbReference type="InterPro" id="IPR019821">
    <property type="entry name" value="Kinesin_motor_CS"/>
</dbReference>
<dbReference type="InterPro" id="IPR027417">
    <property type="entry name" value="P-loop_NTPase"/>
</dbReference>
<keyword evidence="4 9" id="KW-0067">ATP-binding</keyword>
<keyword evidence="13" id="KW-1185">Reference proteome</keyword>
<feature type="binding site" evidence="9">
    <location>
        <begin position="151"/>
        <end position="158"/>
    </location>
    <ligand>
        <name>ATP</name>
        <dbReference type="ChEBI" id="CHEBI:30616"/>
    </ligand>
</feature>
<evidence type="ECO:0000256" key="8">
    <source>
        <dbReference type="ARBA" id="ARBA00060413"/>
    </source>
</evidence>
<comment type="subcellular location">
    <subcellularLocation>
        <location evidence="8">Cytoplasm</location>
        <location evidence="8">Cytoskeleton</location>
        <location evidence="8">Phragmoplast</location>
    </subcellularLocation>
</comment>
<sequence>MLKLISEKIRTEASDYSIETLTELSVHFRAVKTTEKDNTVINCTYFWSSWGSLNYGGRQVFSEEKILVLVRLRPLGEKEIARNEVSDWECINETTILFRNSLQERSMFPTAHTFDRVFRGDCSTRQVYEEGAREIALSVVSGINSSIFAYGQTSSGKTYTMIGITEYTVADIYDYIQRHEERAFVLKFSAMEIYNEAVRDLLSADSTPLRLLDDPGGTIVEKLTEETLRDWGHLKGLLSICEAQRQIGETSLNETSSRSHQILRLTIESSAREFLGKDNSTTLAASVNFVDLAGSERASQALSVGTRLKEGCHINRSLLTLGTVIRKLSKGRHGHVNYRDSKLTRILQPCLGGNARTAIICTLSPARSHVEQSRNTLLFASCAKEVTTNAQVNVVMSDKALVKHLQKELARLESELRTPAPSSTCDYAALLRKKDLQIEKLEKEVRELT</sequence>
<accession>A0A5J5BT93</accession>
<dbReference type="GO" id="GO:0007018">
    <property type="term" value="P:microtubule-based movement"/>
    <property type="evidence" value="ECO:0007669"/>
    <property type="project" value="InterPro"/>
</dbReference>
<dbReference type="GO" id="GO:0008017">
    <property type="term" value="F:microtubule binding"/>
    <property type="evidence" value="ECO:0007669"/>
    <property type="project" value="InterPro"/>
</dbReference>
<dbReference type="Proteomes" id="UP000325577">
    <property type="component" value="Linkage Group LG10"/>
</dbReference>
<evidence type="ECO:0000256" key="7">
    <source>
        <dbReference type="ARBA" id="ARBA00023212"/>
    </source>
</evidence>
<dbReference type="PRINTS" id="PR00380">
    <property type="entry name" value="KINESINHEAVY"/>
</dbReference>
<dbReference type="SMART" id="SM00129">
    <property type="entry name" value="KISc"/>
    <property type="match status" value="1"/>
</dbReference>
<gene>
    <name evidence="12" type="ORF">F0562_020511</name>
</gene>
<evidence type="ECO:0000313" key="13">
    <source>
        <dbReference type="Proteomes" id="UP000325577"/>
    </source>
</evidence>
<evidence type="ECO:0000259" key="11">
    <source>
        <dbReference type="PROSITE" id="PS50067"/>
    </source>
</evidence>
<dbReference type="CDD" id="cd01374">
    <property type="entry name" value="KISc_CENP_E"/>
    <property type="match status" value="1"/>
</dbReference>
<proteinExistence type="inferred from homology"/>
<evidence type="ECO:0000256" key="4">
    <source>
        <dbReference type="ARBA" id="ARBA00022840"/>
    </source>
</evidence>
<dbReference type="GO" id="GO:0009524">
    <property type="term" value="C:phragmoplast"/>
    <property type="evidence" value="ECO:0007669"/>
    <property type="project" value="UniProtKB-SubCell"/>
</dbReference>
<keyword evidence="3 9" id="KW-0547">Nucleotide-binding</keyword>
<keyword evidence="5" id="KW-0175">Coiled coil</keyword>
<keyword evidence="7" id="KW-0963">Cytoplasm</keyword>
<dbReference type="Pfam" id="PF00225">
    <property type="entry name" value="Kinesin"/>
    <property type="match status" value="1"/>
</dbReference>
<dbReference type="AlphaFoldDB" id="A0A5J5BT93"/>
<dbReference type="InterPro" id="IPR027640">
    <property type="entry name" value="Kinesin-like_fam"/>
</dbReference>
<evidence type="ECO:0000256" key="1">
    <source>
        <dbReference type="ARBA" id="ARBA00007310"/>
    </source>
</evidence>
<protein>
    <recommendedName>
        <fullName evidence="10">Kinesin-like protein</fullName>
    </recommendedName>
</protein>
<dbReference type="OrthoDB" id="3176171at2759"/>
<dbReference type="InterPro" id="IPR036961">
    <property type="entry name" value="Kinesin_motor_dom_sf"/>
</dbReference>
<evidence type="ECO:0000256" key="6">
    <source>
        <dbReference type="ARBA" id="ARBA00023175"/>
    </source>
</evidence>
<dbReference type="InterPro" id="IPR001752">
    <property type="entry name" value="Kinesin_motor_dom"/>
</dbReference>
<dbReference type="Gene3D" id="3.40.850.10">
    <property type="entry name" value="Kinesin motor domain"/>
    <property type="match status" value="1"/>
</dbReference>
<comment type="similarity">
    <text evidence="1">Belongs to the TRAFAC class myosin-kinesin ATPase superfamily. Kinesin family. KIN-7 subfamily.</text>
</comment>
<feature type="domain" description="Kinesin motor" evidence="11">
    <location>
        <begin position="65"/>
        <end position="386"/>
    </location>
</feature>
<keyword evidence="6 9" id="KW-0505">Motor protein</keyword>
<organism evidence="12 13">
    <name type="scientific">Nyssa sinensis</name>
    <dbReference type="NCBI Taxonomy" id="561372"/>
    <lineage>
        <taxon>Eukaryota</taxon>
        <taxon>Viridiplantae</taxon>
        <taxon>Streptophyta</taxon>
        <taxon>Embryophyta</taxon>
        <taxon>Tracheophyta</taxon>
        <taxon>Spermatophyta</taxon>
        <taxon>Magnoliopsida</taxon>
        <taxon>eudicotyledons</taxon>
        <taxon>Gunneridae</taxon>
        <taxon>Pentapetalae</taxon>
        <taxon>asterids</taxon>
        <taxon>Cornales</taxon>
        <taxon>Nyssaceae</taxon>
        <taxon>Nyssa</taxon>
    </lineage>
</organism>
<dbReference type="GO" id="GO:0005524">
    <property type="term" value="F:ATP binding"/>
    <property type="evidence" value="ECO:0007669"/>
    <property type="project" value="UniProtKB-UniRule"/>
</dbReference>
<dbReference type="EMBL" id="CM018033">
    <property type="protein sequence ID" value="KAA8546038.1"/>
    <property type="molecule type" value="Genomic_DNA"/>
</dbReference>
<dbReference type="PROSITE" id="PS50067">
    <property type="entry name" value="KINESIN_MOTOR_2"/>
    <property type="match status" value="1"/>
</dbReference>